<proteinExistence type="predicted"/>
<sequence>MNSINSNLYTERVAARQLEILIVYEETDDLNLALVLENDILLGAFLGTDYQEHFLNEYIIALQKYIKSKL</sequence>
<reference evidence="1 2" key="1">
    <citation type="submission" date="2019-07" db="EMBL/GenBank/DDBJ databases">
        <title>Whole genome analysis of E. coli Jumbo phage.</title>
        <authorList>
            <person name="Azam A.H."/>
            <person name="Oishi K."/>
            <person name="Miyanaga K."/>
            <person name="Tanji Y."/>
        </authorList>
    </citation>
    <scope>NUCLEOTIDE SEQUENCE [LARGE SCALE GENOMIC DNA]</scope>
    <source>
        <strain evidence="1 2">SP27</strain>
    </source>
</reference>
<protein>
    <submittedName>
        <fullName evidence="1">Uncharacterized protein</fullName>
    </submittedName>
</protein>
<name>A0A5A4U4M0_9CAUD</name>
<dbReference type="Proteomes" id="UP000321352">
    <property type="component" value="Segment"/>
</dbReference>
<evidence type="ECO:0000313" key="1">
    <source>
        <dbReference type="EMBL" id="BBM61886.1"/>
    </source>
</evidence>
<organism evidence="1 2">
    <name type="scientific">Escherichia phage SP27</name>
    <dbReference type="NCBI Taxonomy" id="2495557"/>
    <lineage>
        <taxon>Viruses</taxon>
        <taxon>Duplodnaviria</taxon>
        <taxon>Heunggongvirae</taxon>
        <taxon>Uroviricota</taxon>
        <taxon>Caudoviricetes</taxon>
        <taxon>Asteriusvirus</taxon>
        <taxon>Asteriusvirus PBECO4</taxon>
    </lineage>
</organism>
<gene>
    <name evidence="1" type="ORF">EO157G_2970</name>
</gene>
<evidence type="ECO:0000313" key="2">
    <source>
        <dbReference type="Proteomes" id="UP000321352"/>
    </source>
</evidence>
<accession>A0A5A4U4M0</accession>
<dbReference type="EMBL" id="LC494302">
    <property type="protein sequence ID" value="BBM61886.1"/>
    <property type="molecule type" value="Genomic_DNA"/>
</dbReference>